<organism evidence="2 3">
    <name type="scientific">Lacticaseibacillus thailandensis DSM 22698 = JCM 13996</name>
    <dbReference type="NCBI Taxonomy" id="1423810"/>
    <lineage>
        <taxon>Bacteria</taxon>
        <taxon>Bacillati</taxon>
        <taxon>Bacillota</taxon>
        <taxon>Bacilli</taxon>
        <taxon>Lactobacillales</taxon>
        <taxon>Lactobacillaceae</taxon>
        <taxon>Lacticaseibacillus</taxon>
    </lineage>
</organism>
<sequence length="125" mass="13996">MQNRERDHVREESKYVALMIGRIMRIGVMAAVVVLLIGLVMMMFQGGQLTAATQPHRFGTIFVGLMHGQADAVMMVGLFLLILTPVLRVVVSIYAFMVEHDQLYVWITTVVLIILVVAMIIGYFG</sequence>
<evidence type="ECO:0000313" key="3">
    <source>
        <dbReference type="Proteomes" id="UP000051789"/>
    </source>
</evidence>
<dbReference type="Pfam" id="PF07843">
    <property type="entry name" value="DUF1634"/>
    <property type="match status" value="1"/>
</dbReference>
<dbReference type="Proteomes" id="UP000051789">
    <property type="component" value="Unassembled WGS sequence"/>
</dbReference>
<keyword evidence="1" id="KW-0472">Membrane</keyword>
<gene>
    <name evidence="2" type="ORF">FD19_GL001879</name>
</gene>
<dbReference type="RefSeq" id="WP_054750851.1">
    <property type="nucleotide sequence ID" value="NZ_AYZK01000008.1"/>
</dbReference>
<feature type="transmembrane region" description="Helical" evidence="1">
    <location>
        <begin position="72"/>
        <end position="96"/>
    </location>
</feature>
<feature type="transmembrane region" description="Helical" evidence="1">
    <location>
        <begin position="103"/>
        <end position="124"/>
    </location>
</feature>
<keyword evidence="1" id="KW-0812">Transmembrane</keyword>
<evidence type="ECO:0000256" key="1">
    <source>
        <dbReference type="SAM" id="Phobius"/>
    </source>
</evidence>
<dbReference type="InterPro" id="IPR012861">
    <property type="entry name" value="DUF1634"/>
</dbReference>
<keyword evidence="1" id="KW-1133">Transmembrane helix</keyword>
<evidence type="ECO:0000313" key="2">
    <source>
        <dbReference type="EMBL" id="KRM86565.1"/>
    </source>
</evidence>
<dbReference type="STRING" id="1423810.FD19_GL001879"/>
<keyword evidence="3" id="KW-1185">Reference proteome</keyword>
<feature type="transmembrane region" description="Helical" evidence="1">
    <location>
        <begin position="23"/>
        <end position="44"/>
    </location>
</feature>
<protein>
    <recommendedName>
        <fullName evidence="4">Integral membrane protein</fullName>
    </recommendedName>
</protein>
<comment type="caution">
    <text evidence="2">The sequence shown here is derived from an EMBL/GenBank/DDBJ whole genome shotgun (WGS) entry which is preliminary data.</text>
</comment>
<accession>A0A0R2C5X2</accession>
<dbReference type="PATRIC" id="fig|1423810.4.peg.1927"/>
<evidence type="ECO:0008006" key="4">
    <source>
        <dbReference type="Google" id="ProtNLM"/>
    </source>
</evidence>
<dbReference type="AlphaFoldDB" id="A0A0R2C5X2"/>
<reference evidence="2 3" key="1">
    <citation type="journal article" date="2015" name="Genome Announc.">
        <title>Expanding the biotechnology potential of lactobacilli through comparative genomics of 213 strains and associated genera.</title>
        <authorList>
            <person name="Sun Z."/>
            <person name="Harris H.M."/>
            <person name="McCann A."/>
            <person name="Guo C."/>
            <person name="Argimon S."/>
            <person name="Zhang W."/>
            <person name="Yang X."/>
            <person name="Jeffery I.B."/>
            <person name="Cooney J.C."/>
            <person name="Kagawa T.F."/>
            <person name="Liu W."/>
            <person name="Song Y."/>
            <person name="Salvetti E."/>
            <person name="Wrobel A."/>
            <person name="Rasinkangas P."/>
            <person name="Parkhill J."/>
            <person name="Rea M.C."/>
            <person name="O'Sullivan O."/>
            <person name="Ritari J."/>
            <person name="Douillard F.P."/>
            <person name="Paul Ross R."/>
            <person name="Yang R."/>
            <person name="Briner A.E."/>
            <person name="Felis G.E."/>
            <person name="de Vos W.M."/>
            <person name="Barrangou R."/>
            <person name="Klaenhammer T.R."/>
            <person name="Caufield P.W."/>
            <person name="Cui Y."/>
            <person name="Zhang H."/>
            <person name="O'Toole P.W."/>
        </authorList>
    </citation>
    <scope>NUCLEOTIDE SEQUENCE [LARGE SCALE GENOMIC DNA]</scope>
    <source>
        <strain evidence="2 3">DSM 22698</strain>
    </source>
</reference>
<name>A0A0R2C5X2_9LACO</name>
<dbReference type="EMBL" id="AYZK01000008">
    <property type="protein sequence ID" value="KRM86565.1"/>
    <property type="molecule type" value="Genomic_DNA"/>
</dbReference>
<proteinExistence type="predicted"/>
<dbReference type="OrthoDB" id="1682804at2"/>